<evidence type="ECO:0000313" key="25">
    <source>
        <dbReference type="Proteomes" id="UP000464718"/>
    </source>
</evidence>
<keyword evidence="6 8" id="KW-0472">Membrane</keyword>
<protein>
    <recommendedName>
        <fullName evidence="8 9">Cell division protein FtsL</fullName>
    </recommendedName>
</protein>
<accession>A0A072I2S4</accession>
<keyword evidence="8" id="KW-0997">Cell inner membrane</keyword>
<evidence type="ECO:0000256" key="4">
    <source>
        <dbReference type="ARBA" id="ARBA00022692"/>
    </source>
</evidence>
<dbReference type="Proteomes" id="UP000464718">
    <property type="component" value="Chromosome i"/>
</dbReference>
<comment type="function">
    <text evidence="8">Essential cell division protein. May link together the upstream cell division proteins, which are predominantly cytoplasmic, with the downstream cell division proteins, which are predominantly periplasmic.</text>
</comment>
<dbReference type="Proteomes" id="UP001163036">
    <property type="component" value="Chromosome 1"/>
</dbReference>
<keyword evidence="3 8" id="KW-0132">Cell division</keyword>
<dbReference type="EMBL" id="DACQKT010000007">
    <property type="protein sequence ID" value="HAS6678291.1"/>
    <property type="molecule type" value="Genomic_DNA"/>
</dbReference>
<dbReference type="Proteomes" id="UP000726777">
    <property type="component" value="Unassembled WGS sequence"/>
</dbReference>
<dbReference type="STRING" id="670.ACZ92_15460"/>
<evidence type="ECO:0000256" key="1">
    <source>
        <dbReference type="ARBA" id="ARBA00004401"/>
    </source>
</evidence>
<evidence type="ECO:0000313" key="21">
    <source>
        <dbReference type="Proteomes" id="UP000037697"/>
    </source>
</evidence>
<dbReference type="PANTHER" id="PTHR37479:SF1">
    <property type="entry name" value="CELL DIVISION PROTEIN FTSL"/>
    <property type="match status" value="1"/>
</dbReference>
<dbReference type="Proteomes" id="UP000037697">
    <property type="component" value="Unassembled WGS sequence"/>
</dbReference>
<dbReference type="GO" id="GO:0032153">
    <property type="term" value="C:cell division site"/>
    <property type="evidence" value="ECO:0007669"/>
    <property type="project" value="UniProtKB-UniRule"/>
</dbReference>
<comment type="subunit">
    <text evidence="8">Part of a complex composed of FtsB, FtsL and FtsQ.</text>
</comment>
<dbReference type="PANTHER" id="PTHR37479">
    <property type="entry name" value="CELL DIVISION PROTEIN FTSL"/>
    <property type="match status" value="1"/>
</dbReference>
<dbReference type="GO" id="GO:0043093">
    <property type="term" value="P:FtsZ-dependent cytokinesis"/>
    <property type="evidence" value="ECO:0007669"/>
    <property type="project" value="UniProtKB-UniRule"/>
</dbReference>
<dbReference type="Proteomes" id="UP000555836">
    <property type="component" value="Unassembled WGS sequence"/>
</dbReference>
<evidence type="ECO:0000313" key="19">
    <source>
        <dbReference type="EMBL" id="UYV26034.1"/>
    </source>
</evidence>
<dbReference type="Pfam" id="PF04999">
    <property type="entry name" value="FtsL"/>
    <property type="match status" value="1"/>
</dbReference>
<evidence type="ECO:0000313" key="12">
    <source>
        <dbReference type="EMBL" id="MCC3805504.1"/>
    </source>
</evidence>
<dbReference type="EMBL" id="CP114194">
    <property type="protein sequence ID" value="WAT90664.1"/>
    <property type="molecule type" value="Genomic_DNA"/>
</dbReference>
<dbReference type="AlphaFoldDB" id="A0A072I2S4"/>
<dbReference type="EMBL" id="LIRS01000011">
    <property type="protein sequence ID" value="KOY42384.1"/>
    <property type="molecule type" value="Genomic_DNA"/>
</dbReference>
<organism evidence="14 26">
    <name type="scientific">Vibrio parahaemolyticus</name>
    <dbReference type="NCBI Taxonomy" id="670"/>
    <lineage>
        <taxon>Bacteria</taxon>
        <taxon>Pseudomonadati</taxon>
        <taxon>Pseudomonadota</taxon>
        <taxon>Gammaproteobacteria</taxon>
        <taxon>Vibrionales</taxon>
        <taxon>Vibrionaceae</taxon>
        <taxon>Vibrio</taxon>
    </lineage>
</organism>
<dbReference type="Proteomes" id="UP001156560">
    <property type="component" value="Chromosome 1"/>
</dbReference>
<dbReference type="HAMAP" id="MF_00910">
    <property type="entry name" value="FtsL"/>
    <property type="match status" value="1"/>
</dbReference>
<reference evidence="20" key="11">
    <citation type="submission" date="2022-12" db="EMBL/GenBank/DDBJ databases">
        <title>Vibrio parahaemolyticus become highly virulent by producing novel Tc toxins.</title>
        <authorList>
            <person name="Yang F."/>
            <person name="You Y."/>
            <person name="Lai Q."/>
            <person name="Xu L."/>
            <person name="Li F."/>
        </authorList>
    </citation>
    <scope>NUCLEOTIDE SEQUENCE</scope>
    <source>
        <strain evidence="20">Vp-HL-202005</strain>
    </source>
</reference>
<dbReference type="Proteomes" id="UP000321504">
    <property type="component" value="Unassembled WGS sequence"/>
</dbReference>
<reference evidence="19" key="10">
    <citation type="submission" date="2022-05" db="EMBL/GenBank/DDBJ databases">
        <title>Megaplasmid of Vibrio parahaemolyticus.</title>
        <authorList>
            <person name="Strauch E."/>
            <person name="Borowiak M."/>
        </authorList>
    </citation>
    <scope>NUCLEOTIDE SEQUENCE</scope>
    <source>
        <strain evidence="19">16-VB00198</strain>
    </source>
</reference>
<dbReference type="GO" id="GO:0005886">
    <property type="term" value="C:plasma membrane"/>
    <property type="evidence" value="ECO:0007669"/>
    <property type="project" value="UniProtKB-SubCell"/>
</dbReference>
<dbReference type="EMBL" id="JACVHL010000009">
    <property type="protein sequence ID" value="MCC3805504.1"/>
    <property type="molecule type" value="Genomic_DNA"/>
</dbReference>
<reference evidence="15 22" key="2">
    <citation type="submission" date="2015-08" db="EMBL/GenBank/DDBJ databases">
        <title>Draft Genome Sequences of Vibrio parahaemolyticus Strains.</title>
        <authorList>
            <person name="Gonzalez-Escalona N."/>
            <person name="DePaola A."/>
        </authorList>
    </citation>
    <scope>NUCLEOTIDE SEQUENCE [LARGE SCALE GENOMIC DNA]</scope>
    <source>
        <strain evidence="15 22">CFSAN001621</strain>
    </source>
</reference>
<evidence type="ECO:0000313" key="20">
    <source>
        <dbReference type="EMBL" id="WAT90664.1"/>
    </source>
</evidence>
<dbReference type="EMBL" id="JAUHGG010000010">
    <property type="protein sequence ID" value="MDS1823496.1"/>
    <property type="molecule type" value="Genomic_DNA"/>
</dbReference>
<dbReference type="EMBL" id="NIXT01000266">
    <property type="protein sequence ID" value="OXE33571.1"/>
    <property type="molecule type" value="Genomic_DNA"/>
</dbReference>
<reference evidence="11 21" key="1">
    <citation type="submission" date="2015-07" db="EMBL/GenBank/DDBJ databases">
        <title>Foodborne Vibrio parahaemolyticus Isolates.</title>
        <authorList>
            <person name="Ronholm J."/>
            <person name="Petronella N."/>
            <person name="Kenwell R."/>
            <person name="Banerjee S."/>
        </authorList>
    </citation>
    <scope>NUCLEOTIDE SEQUENCE [LARGE SCALE GENOMIC DNA]</scope>
    <source>
        <strain evidence="11 21">HS-06-05</strain>
    </source>
</reference>
<keyword evidence="22" id="KW-1185">Reference proteome</keyword>
<name>A0A072I2S4_VIBPH</name>
<comment type="subcellular location">
    <subcellularLocation>
        <location evidence="8">Cell inner membrane</location>
        <topology evidence="8">Single-pass type II membrane protein</topology>
    </subcellularLocation>
    <subcellularLocation>
        <location evidence="1">Cell membrane</location>
        <topology evidence="1">Single-pass type II membrane protein</topology>
    </subcellularLocation>
    <text evidence="8">Localizes to the division septum where it forms a ring structure.</text>
</comment>
<evidence type="ECO:0000313" key="15">
    <source>
        <dbReference type="EMBL" id="OQK01844.1"/>
    </source>
</evidence>
<evidence type="ECO:0000256" key="3">
    <source>
        <dbReference type="ARBA" id="ARBA00022618"/>
    </source>
</evidence>
<dbReference type="Proteomes" id="UP000856022">
    <property type="component" value="Unassembled WGS sequence"/>
</dbReference>
<dbReference type="EMBL" id="VRMQ01000004">
    <property type="protein sequence ID" value="TXN14828.1"/>
    <property type="molecule type" value="Genomic_DNA"/>
</dbReference>
<evidence type="ECO:0000313" key="14">
    <source>
        <dbReference type="EMBL" id="NMU28538.1"/>
    </source>
</evidence>
<evidence type="ECO:0000256" key="8">
    <source>
        <dbReference type="HAMAP-Rule" id="MF_00910"/>
    </source>
</evidence>
<evidence type="ECO:0000313" key="18">
    <source>
        <dbReference type="EMBL" id="TXN14828.1"/>
    </source>
</evidence>
<dbReference type="RefSeq" id="WP_005458197.1">
    <property type="nucleotide sequence ID" value="NZ_CABMHD010000004.1"/>
</dbReference>
<evidence type="ECO:0000256" key="5">
    <source>
        <dbReference type="ARBA" id="ARBA00022989"/>
    </source>
</evidence>
<evidence type="ECO:0000313" key="10">
    <source>
        <dbReference type="EMBL" id="HAS6678291.1"/>
    </source>
</evidence>
<evidence type="ECO:0000256" key="7">
    <source>
        <dbReference type="ARBA" id="ARBA00023306"/>
    </source>
</evidence>
<dbReference type="EMBL" id="CP034298">
    <property type="protein sequence ID" value="QHH08309.1"/>
    <property type="molecule type" value="Genomic_DNA"/>
</dbReference>
<evidence type="ECO:0000256" key="2">
    <source>
        <dbReference type="ARBA" id="ARBA00022475"/>
    </source>
</evidence>
<keyword evidence="7 8" id="KW-0131">Cell cycle</keyword>
<evidence type="ECO:0000313" key="22">
    <source>
        <dbReference type="Proteomes" id="UP000191946"/>
    </source>
</evidence>
<reference evidence="16 23" key="3">
    <citation type="journal article" date="2017" name="Appl. Environ. Microbiol.">
        <title>Parallel evolution of two clades of a major Atlantic endemic Vibrio parahaemolyticus pathogen lineage by independent acquisition of related pathogenicity islands.</title>
        <authorList>
            <person name="Xu F."/>
            <person name="Gonzalez-Escalona N."/>
            <person name="Drees K.P."/>
            <person name="Sebra R.P."/>
            <person name="Cooper V.S."/>
            <person name="Jones S.H."/>
            <person name="Whistler C.A."/>
        </authorList>
    </citation>
    <scope>NUCLEOTIDE SEQUENCE [LARGE SCALE GENOMIC DNA]</scope>
    <source>
        <strain evidence="16 23">MAVP-3</strain>
    </source>
</reference>
<reference evidence="14 26" key="8">
    <citation type="submission" date="2020-04" db="EMBL/GenBank/DDBJ databases">
        <title>Whole-genome sequencing of Vibrio spp. from China reveals different genetic environments of blaCTX-M-14 among diverse lineages.</title>
        <authorList>
            <person name="Zheng Z."/>
            <person name="Ye L."/>
            <person name="Chen S."/>
        </authorList>
    </citation>
    <scope>NUCLEOTIDE SEQUENCE [LARGE SCALE GENOMIC DNA]</scope>
    <source>
        <strain evidence="14 26">Vb0574</strain>
    </source>
</reference>
<dbReference type="EMBL" id="JABCLD010002028">
    <property type="protein sequence ID" value="NMU28538.1"/>
    <property type="molecule type" value="Genomic_DNA"/>
</dbReference>
<feature type="transmembrane region" description="Helical" evidence="8">
    <location>
        <begin position="20"/>
        <end position="41"/>
    </location>
</feature>
<dbReference type="OMA" id="DLWHHKW"/>
<dbReference type="Proteomes" id="UP001253193">
    <property type="component" value="Unassembled WGS sequence"/>
</dbReference>
<sequence>MTKPTPNLAKLIATDLITVGRWSLLLLLLIMASAMGVVFATHHARQAITEKDHTLVERERLDSEWRNLMLEETALAEHSRVQDLAKKDLEMKRPDGDKEVVITLK</sequence>
<evidence type="ECO:0000313" key="17">
    <source>
        <dbReference type="EMBL" id="QHH08309.1"/>
    </source>
</evidence>
<reference evidence="12" key="9">
    <citation type="submission" date="2020-09" db="EMBL/GenBank/DDBJ databases">
        <title>Genome sequence of Vibrio parahaemolyticus isolates.</title>
        <authorList>
            <person name="Hammerl J.A."/>
            <person name="Strauch E."/>
        </authorList>
    </citation>
    <scope>NUCLEOTIDE SEQUENCE</scope>
    <source>
        <strain evidence="12">17-VB00146</strain>
    </source>
</reference>
<gene>
    <name evidence="8 14" type="primary">ftsL</name>
    <name evidence="11" type="ORF">ACX05_01270</name>
    <name evidence="15" type="ORF">AKG60_08020</name>
    <name evidence="16" type="ORF">CA163_06830</name>
    <name evidence="17" type="ORF">EHC69_02500</name>
    <name evidence="18" type="ORF">FVP01_17750</name>
    <name evidence="14" type="ORF">HKB21_23290</name>
    <name evidence="10" type="ORF">I7278_15855</name>
    <name evidence="12" type="ORF">IB292_10680</name>
    <name evidence="19" type="ORF">M5598_13540</name>
    <name evidence="20" type="ORF">O1Q84_02185</name>
    <name evidence="13" type="ORF">QX249_22905</name>
</gene>
<dbReference type="EMBL" id="LHQV01000010">
    <property type="protein sequence ID" value="OQK01844.1"/>
    <property type="molecule type" value="Genomic_DNA"/>
</dbReference>
<dbReference type="EMBL" id="CP097355">
    <property type="protein sequence ID" value="UYV26034.1"/>
    <property type="molecule type" value="Genomic_DNA"/>
</dbReference>
<dbReference type="NCBIfam" id="TIGR02209">
    <property type="entry name" value="ftsL_broad"/>
    <property type="match status" value="1"/>
</dbReference>
<comment type="similarity">
    <text evidence="8">Belongs to the FtsL family.</text>
</comment>
<dbReference type="InterPro" id="IPR011922">
    <property type="entry name" value="Cell_div_FtsL"/>
</dbReference>
<evidence type="ECO:0000313" key="16">
    <source>
        <dbReference type="EMBL" id="OXE33571.1"/>
    </source>
</evidence>
<keyword evidence="5 8" id="KW-1133">Transmembrane helix</keyword>
<dbReference type="Proteomes" id="UP000214596">
    <property type="component" value="Unassembled WGS sequence"/>
</dbReference>
<reference evidence="13" key="12">
    <citation type="submission" date="2023-06" db="EMBL/GenBank/DDBJ databases">
        <title>Genomic Diversity of Vibrio spp. and Metagenomic Analysis of Pathogens in Florida Gulf Coastal Waters Following Hurricane Ian.</title>
        <authorList>
            <person name="Brumfield K.D."/>
        </authorList>
    </citation>
    <scope>NUCLEOTIDE SEQUENCE</scope>
    <source>
        <strain evidence="13">WBS2B-138</strain>
    </source>
</reference>
<evidence type="ECO:0000313" key="11">
    <source>
        <dbReference type="EMBL" id="KOY42384.1"/>
    </source>
</evidence>
<evidence type="ECO:0000313" key="26">
    <source>
        <dbReference type="Proteomes" id="UP000555836"/>
    </source>
</evidence>
<reference evidence="18 24" key="6">
    <citation type="submission" date="2019-08" db="EMBL/GenBank/DDBJ databases">
        <title>Emerging of two pre-pandemic pathogenic O4:KUT lineages of Vibrio parahaemolyticus in coastal eastern China.</title>
        <authorList>
            <person name="Yu H."/>
        </authorList>
    </citation>
    <scope>NUCLEOTIDE SEQUENCE [LARGE SCALE GENOMIC DNA]</scope>
    <source>
        <strain evidence="18 24">HZ17-383</strain>
    </source>
</reference>
<keyword evidence="2 8" id="KW-1003">Cell membrane</keyword>
<proteinExistence type="inferred from homology"/>
<evidence type="ECO:0000256" key="9">
    <source>
        <dbReference type="NCBIfam" id="TIGR02209"/>
    </source>
</evidence>
<evidence type="ECO:0000313" key="23">
    <source>
        <dbReference type="Proteomes" id="UP000214596"/>
    </source>
</evidence>
<keyword evidence="4 8" id="KW-0812">Transmembrane</keyword>
<dbReference type="GeneID" id="1187921"/>
<evidence type="ECO:0000313" key="24">
    <source>
        <dbReference type="Proteomes" id="UP000321504"/>
    </source>
</evidence>
<dbReference type="OrthoDB" id="6196803at2"/>
<reference evidence="17 25" key="5">
    <citation type="submission" date="2018-12" db="EMBL/GenBank/DDBJ databases">
        <title>Genomic insights into the evolutionary origins and pathogenicity of five Vibrio parahaemolyticus strains isolated from the shrimp with acute hepatopancreatic necrosis disease (AHPND).</title>
        <authorList>
            <person name="Yang Q."/>
            <person name="Dong X."/>
            <person name="Xie G."/>
            <person name="Fu S."/>
            <person name="Zou P."/>
            <person name="Sun J."/>
            <person name="Wang Y."/>
            <person name="Huang J."/>
        </authorList>
    </citation>
    <scope>NUCLEOTIDE SEQUENCE [LARGE SCALE GENOMIC DNA]</scope>
    <source>
        <strain evidence="17 25">20160303005-1</strain>
    </source>
</reference>
<reference evidence="10" key="4">
    <citation type="journal article" date="2018" name="Genome Biol.">
        <title>SKESA: strategic k-mer extension for scrupulous assemblies.</title>
        <authorList>
            <person name="Souvorov A."/>
            <person name="Agarwala R."/>
            <person name="Lipman D.J."/>
        </authorList>
    </citation>
    <scope>NUCLEOTIDE SEQUENCE</scope>
    <source>
        <strain evidence="10">1930</strain>
    </source>
</reference>
<dbReference type="Proteomes" id="UP000191946">
    <property type="component" value="Unassembled WGS sequence"/>
</dbReference>
<evidence type="ECO:0000256" key="6">
    <source>
        <dbReference type="ARBA" id="ARBA00023136"/>
    </source>
</evidence>
<reference evidence="10" key="7">
    <citation type="submission" date="2019-12" db="EMBL/GenBank/DDBJ databases">
        <authorList>
            <consortium name="NCBI Pathogen Detection Project"/>
        </authorList>
    </citation>
    <scope>NUCLEOTIDE SEQUENCE</scope>
    <source>
        <strain evidence="10">1930</strain>
    </source>
</reference>
<evidence type="ECO:0000313" key="13">
    <source>
        <dbReference type="EMBL" id="MDS1823496.1"/>
    </source>
</evidence>